<dbReference type="EMBL" id="JABDTM020025353">
    <property type="protein sequence ID" value="KAH0813369.1"/>
    <property type="molecule type" value="Genomic_DNA"/>
</dbReference>
<feature type="region of interest" description="Disordered" evidence="1">
    <location>
        <begin position="391"/>
        <end position="419"/>
    </location>
</feature>
<dbReference type="Proteomes" id="UP000719412">
    <property type="component" value="Unassembled WGS sequence"/>
</dbReference>
<comment type="caution">
    <text evidence="2">The sequence shown here is derived from an EMBL/GenBank/DDBJ whole genome shotgun (WGS) entry which is preliminary data.</text>
</comment>
<accession>A0A8J6L8A1</accession>
<organism evidence="2 3">
    <name type="scientific">Tenebrio molitor</name>
    <name type="common">Yellow mealworm beetle</name>
    <dbReference type="NCBI Taxonomy" id="7067"/>
    <lineage>
        <taxon>Eukaryota</taxon>
        <taxon>Metazoa</taxon>
        <taxon>Ecdysozoa</taxon>
        <taxon>Arthropoda</taxon>
        <taxon>Hexapoda</taxon>
        <taxon>Insecta</taxon>
        <taxon>Pterygota</taxon>
        <taxon>Neoptera</taxon>
        <taxon>Endopterygota</taxon>
        <taxon>Coleoptera</taxon>
        <taxon>Polyphaga</taxon>
        <taxon>Cucujiformia</taxon>
        <taxon>Tenebrionidae</taxon>
        <taxon>Tenebrio</taxon>
    </lineage>
</organism>
<keyword evidence="3" id="KW-1185">Reference proteome</keyword>
<gene>
    <name evidence="2" type="ORF">GEV33_009422</name>
</gene>
<protein>
    <submittedName>
        <fullName evidence="2">Uncharacterized protein</fullName>
    </submittedName>
</protein>
<dbReference type="AlphaFoldDB" id="A0A8J6L8A1"/>
<evidence type="ECO:0000313" key="3">
    <source>
        <dbReference type="Proteomes" id="UP000719412"/>
    </source>
</evidence>
<feature type="compositionally biased region" description="Polar residues" evidence="1">
    <location>
        <begin position="396"/>
        <end position="409"/>
    </location>
</feature>
<reference evidence="2" key="2">
    <citation type="submission" date="2021-08" db="EMBL/GenBank/DDBJ databases">
        <authorList>
            <person name="Eriksson T."/>
        </authorList>
    </citation>
    <scope>NUCLEOTIDE SEQUENCE</scope>
    <source>
        <strain evidence="2">Stoneville</strain>
        <tissue evidence="2">Whole head</tissue>
    </source>
</reference>
<sequence>MFNGYREVYKLLGSSWNRLNTSRKRRTDSARTLAFGIRPIEHHGTTTTDLLGVSKVSALPGELIAVHTRPYIFRYARVCATDTLDSTVEGLSMVLSLGFDSTVLMQPFYHIRFRFLPSNVCHGLFVLNASPSRCYCPPPNIHKTLLVRMCSPENRNLKRLVCRKREKKSFQARFEAVIHLESLEVVVAISILTVLEWSRPCGLPECRAELHFPATSPRRISSGGFAVSLLAECQGLMNTRRRIIVALWVLLNGGVNLWLACPSSHRKSAPITSNETEFEATRCQFASAEGLLGQVLGVLFVERLLCSHAAVTDLIFTLEMKEGMPFVLALQRMLRGTGGGIHLKKHTVEKNSFSTKNTLRYDDGATRWVRYYPYQWPYFYPIGWHPHSTDRVHPTRNGSPNHPSKTNCTPKALGSPEKLNVHKNDSESWDYTVSMRIRIKRSSSGDTVPVDFRLIDSDDAHVYLLRAAACMVENRKIEPPPRKLFRLMEVVLCARKKRIHLSFPAEGRRAAKAFQSLFSHIDGKIRDEYGVDGCGMKVWKIGLIKPIHCSRCVLDDVVDDGLSTESFGQDVECGGCGCPQTFASRYLSPVSAISVDRTTKPVLVECGLPRRRHYSRFSDRSRNRPPPLDTKGAANWDIEQCLYRGARYLISWRGSVSCPLRKDVVALVVFGMVASVASRRGGAWGKFPSNFAHPSSLGVLTRGIKEVAFLAETKLLGKQGGSGGGCVRGTPRRNAGVERANSAIVEIISAFSWITPFDITIRWGRCLDDDAQMKSGSCGPGAVHLVSQLTLSRGRDVQDFRFSLGPIPASGIPAIDAFLTANWESGGGGVDGGPPPFDPSPGPSSFPPFISLQIDVFPDSRCLPVTATEFLENVQIGAAADGDGNLVAVSFSHLPEVPQDLAAFEATNGALDENGNFTYSKADENSCGRLKNFMCTSAKKCFLSSPVFKPRLRLGQKTQPRTKKMHFLASIRK</sequence>
<evidence type="ECO:0000256" key="1">
    <source>
        <dbReference type="SAM" id="MobiDB-lite"/>
    </source>
</evidence>
<evidence type="ECO:0000313" key="2">
    <source>
        <dbReference type="EMBL" id="KAH0813369.1"/>
    </source>
</evidence>
<name>A0A8J6L8A1_TENMO</name>
<proteinExistence type="predicted"/>
<reference evidence="2" key="1">
    <citation type="journal article" date="2020" name="J Insects Food Feed">
        <title>The yellow mealworm (Tenebrio molitor) genome: a resource for the emerging insects as food and feed industry.</title>
        <authorList>
            <person name="Eriksson T."/>
            <person name="Andere A."/>
            <person name="Kelstrup H."/>
            <person name="Emery V."/>
            <person name="Picard C."/>
        </authorList>
    </citation>
    <scope>NUCLEOTIDE SEQUENCE</scope>
    <source>
        <strain evidence="2">Stoneville</strain>
        <tissue evidence="2">Whole head</tissue>
    </source>
</reference>